<dbReference type="InterPro" id="IPR001279">
    <property type="entry name" value="Metallo-B-lactamas"/>
</dbReference>
<organism evidence="2">
    <name type="scientific">marine metagenome</name>
    <dbReference type="NCBI Taxonomy" id="408172"/>
    <lineage>
        <taxon>unclassified sequences</taxon>
        <taxon>metagenomes</taxon>
        <taxon>ecological metagenomes</taxon>
    </lineage>
</organism>
<evidence type="ECO:0000313" key="2">
    <source>
        <dbReference type="EMBL" id="SUZ94648.1"/>
    </source>
</evidence>
<dbReference type="SMART" id="SM00849">
    <property type="entry name" value="Lactamase_B"/>
    <property type="match status" value="1"/>
</dbReference>
<dbReference type="PANTHER" id="PTHR47619:SF1">
    <property type="entry name" value="EXODEOXYRIBONUCLEASE WALJ"/>
    <property type="match status" value="1"/>
</dbReference>
<dbReference type="Pfam" id="PF12706">
    <property type="entry name" value="Lactamase_B_2"/>
    <property type="match status" value="1"/>
</dbReference>
<accession>A0A381RUJ7</accession>
<name>A0A381RUJ7_9ZZZZ</name>
<dbReference type="PANTHER" id="PTHR47619">
    <property type="entry name" value="METALLO-HYDROLASE YYCJ-RELATED"/>
    <property type="match status" value="1"/>
</dbReference>
<gene>
    <name evidence="2" type="ORF">METZ01_LOCUS47502</name>
</gene>
<dbReference type="InterPro" id="IPR036866">
    <property type="entry name" value="RibonucZ/Hydroxyglut_hydro"/>
</dbReference>
<protein>
    <recommendedName>
        <fullName evidence="1">Metallo-beta-lactamase domain-containing protein</fullName>
    </recommendedName>
</protein>
<feature type="domain" description="Metallo-beta-lactamase" evidence="1">
    <location>
        <begin position="16"/>
        <end position="194"/>
    </location>
</feature>
<dbReference type="AlphaFoldDB" id="A0A381RUJ7"/>
<dbReference type="EMBL" id="UINC01002254">
    <property type="protein sequence ID" value="SUZ94648.1"/>
    <property type="molecule type" value="Genomic_DNA"/>
</dbReference>
<sequence>MLVETIRFASLGSGSGGNGTVVQGGGTTVLVDCGFSVKQTTSRLKALGIAVETIDALLVTHEHGDHVGGIVPLSHRFDLPVYASHGTHRALAGRDLDQRLARSIVPTEQLVVGDLTVLPVPVPHDAREPTQYVVSHAGLAVGILTDLGHVTPFVVESYRQCNAILVESNHDTEMLRDGDYPARLKRRIAGKFGHLSNAQTAGFLEEVVHDALTHVVIGHISEQNNAKEPLQRTFRELESRIPNFAYATQTHGIGWTQPLAINA</sequence>
<proteinExistence type="predicted"/>
<dbReference type="Gene3D" id="3.60.15.10">
    <property type="entry name" value="Ribonuclease Z/Hydroxyacylglutathione hydrolase-like"/>
    <property type="match status" value="1"/>
</dbReference>
<dbReference type="SUPFAM" id="SSF56281">
    <property type="entry name" value="Metallo-hydrolase/oxidoreductase"/>
    <property type="match status" value="1"/>
</dbReference>
<reference evidence="2" key="1">
    <citation type="submission" date="2018-05" db="EMBL/GenBank/DDBJ databases">
        <authorList>
            <person name="Lanie J.A."/>
            <person name="Ng W.-L."/>
            <person name="Kazmierczak K.M."/>
            <person name="Andrzejewski T.M."/>
            <person name="Davidsen T.M."/>
            <person name="Wayne K.J."/>
            <person name="Tettelin H."/>
            <person name="Glass J.I."/>
            <person name="Rusch D."/>
            <person name="Podicherti R."/>
            <person name="Tsui H.-C.T."/>
            <person name="Winkler M.E."/>
        </authorList>
    </citation>
    <scope>NUCLEOTIDE SEQUENCE</scope>
</reference>
<dbReference type="InterPro" id="IPR052533">
    <property type="entry name" value="WalJ/YycJ-like"/>
</dbReference>
<evidence type="ECO:0000259" key="1">
    <source>
        <dbReference type="SMART" id="SM00849"/>
    </source>
</evidence>